<evidence type="ECO:0000313" key="1">
    <source>
        <dbReference type="EMBL" id="MBE6506185.1"/>
    </source>
</evidence>
<sequence length="89" mass="9920">MTRRNEGKIALIMILALIAFVVGSAIGISVSMSQQDNATADNTNNTTHVENVTVEMTSNLSNKQSVEFDYEADMVDYNENYTNQQVKRD</sequence>
<organism evidence="1 2">
    <name type="scientific">Methanobrevibacter millerae</name>
    <dbReference type="NCBI Taxonomy" id="230361"/>
    <lineage>
        <taxon>Archaea</taxon>
        <taxon>Methanobacteriati</taxon>
        <taxon>Methanobacteriota</taxon>
        <taxon>Methanomada group</taxon>
        <taxon>Methanobacteria</taxon>
        <taxon>Methanobacteriales</taxon>
        <taxon>Methanobacteriaceae</taxon>
        <taxon>Methanobrevibacter</taxon>
    </lineage>
</organism>
<dbReference type="Proteomes" id="UP000762703">
    <property type="component" value="Unassembled WGS sequence"/>
</dbReference>
<evidence type="ECO:0000313" key="2">
    <source>
        <dbReference type="Proteomes" id="UP000762703"/>
    </source>
</evidence>
<dbReference type="RefSeq" id="WP_303737853.1">
    <property type="nucleotide sequence ID" value="NZ_SUTE01000093.1"/>
</dbReference>
<proteinExistence type="predicted"/>
<protein>
    <submittedName>
        <fullName evidence="1">Uncharacterized protein</fullName>
    </submittedName>
</protein>
<dbReference type="AlphaFoldDB" id="A0A8T3VI39"/>
<gene>
    <name evidence="1" type="ORF">E7Z73_10745</name>
</gene>
<reference evidence="1" key="1">
    <citation type="submission" date="2019-04" db="EMBL/GenBank/DDBJ databases">
        <title>Evolution of Biomass-Degrading Anaerobic Consortia Revealed by Metagenomics.</title>
        <authorList>
            <person name="Peng X."/>
        </authorList>
    </citation>
    <scope>NUCLEOTIDE SEQUENCE</scope>
    <source>
        <strain evidence="1">SIG12</strain>
    </source>
</reference>
<accession>A0A8T3VI39</accession>
<dbReference type="EMBL" id="SUTE01000093">
    <property type="protein sequence ID" value="MBE6506185.1"/>
    <property type="molecule type" value="Genomic_DNA"/>
</dbReference>
<name>A0A8T3VI39_9EURY</name>
<comment type="caution">
    <text evidence="1">The sequence shown here is derived from an EMBL/GenBank/DDBJ whole genome shotgun (WGS) entry which is preliminary data.</text>
</comment>